<accession>A0A426ZJQ2</accession>
<protein>
    <submittedName>
        <fullName evidence="1">Uncharacterized protein</fullName>
    </submittedName>
</protein>
<reference evidence="1 2" key="1">
    <citation type="journal article" date="2014" name="Agronomy (Basel)">
        <title>A Draft Genome Sequence for Ensete ventricosum, the Drought-Tolerant Tree Against Hunger.</title>
        <authorList>
            <person name="Harrison J."/>
            <person name="Moore K.A."/>
            <person name="Paszkiewicz K."/>
            <person name="Jones T."/>
            <person name="Grant M."/>
            <person name="Ambacheew D."/>
            <person name="Muzemil S."/>
            <person name="Studholme D.J."/>
        </authorList>
    </citation>
    <scope>NUCLEOTIDE SEQUENCE [LARGE SCALE GENOMIC DNA]</scope>
</reference>
<dbReference type="EMBL" id="AMZH03006295">
    <property type="protein sequence ID" value="RRT64181.1"/>
    <property type="molecule type" value="Genomic_DNA"/>
</dbReference>
<name>A0A426ZJQ2_ENSVE</name>
<sequence length="129" mass="14223">MISRCETFGGPHTCSPPVPWRPRIGWCAGASLGWLLKVAQSGIRPRWSWLRRFEQASESPCSCCGWRAAYSSALGWHPPRMGYSRGKRFEKAKEEASEALEALKVCLASGAGLVVEGSVRRVEGRSTLE</sequence>
<dbReference type="AlphaFoldDB" id="A0A426ZJQ2"/>
<proteinExistence type="predicted"/>
<evidence type="ECO:0000313" key="1">
    <source>
        <dbReference type="EMBL" id="RRT64181.1"/>
    </source>
</evidence>
<comment type="caution">
    <text evidence="1">The sequence shown here is derived from an EMBL/GenBank/DDBJ whole genome shotgun (WGS) entry which is preliminary data.</text>
</comment>
<organism evidence="1 2">
    <name type="scientific">Ensete ventricosum</name>
    <name type="common">Abyssinian banana</name>
    <name type="synonym">Musa ensete</name>
    <dbReference type="NCBI Taxonomy" id="4639"/>
    <lineage>
        <taxon>Eukaryota</taxon>
        <taxon>Viridiplantae</taxon>
        <taxon>Streptophyta</taxon>
        <taxon>Embryophyta</taxon>
        <taxon>Tracheophyta</taxon>
        <taxon>Spermatophyta</taxon>
        <taxon>Magnoliopsida</taxon>
        <taxon>Liliopsida</taxon>
        <taxon>Zingiberales</taxon>
        <taxon>Musaceae</taxon>
        <taxon>Ensete</taxon>
    </lineage>
</organism>
<dbReference type="Proteomes" id="UP000287651">
    <property type="component" value="Unassembled WGS sequence"/>
</dbReference>
<evidence type="ECO:0000313" key="2">
    <source>
        <dbReference type="Proteomes" id="UP000287651"/>
    </source>
</evidence>
<gene>
    <name evidence="1" type="ORF">B296_00021821</name>
</gene>